<keyword evidence="9" id="KW-1185">Reference proteome</keyword>
<evidence type="ECO:0000256" key="5">
    <source>
        <dbReference type="ARBA" id="ARBA00023136"/>
    </source>
</evidence>
<name>A0ABZ2XD21_9RHOO</name>
<evidence type="ECO:0000256" key="2">
    <source>
        <dbReference type="ARBA" id="ARBA00022475"/>
    </source>
</evidence>
<dbReference type="RefSeq" id="WP_281985803.1">
    <property type="nucleotide sequence ID" value="NZ_CALFBA010000181.1"/>
</dbReference>
<dbReference type="Proteomes" id="UP001479520">
    <property type="component" value="Chromosome"/>
</dbReference>
<comment type="subcellular location">
    <subcellularLocation>
        <location evidence="1">Cell membrane</location>
        <topology evidence="1">Multi-pass membrane protein</topology>
    </subcellularLocation>
</comment>
<proteinExistence type="predicted"/>
<evidence type="ECO:0000313" key="8">
    <source>
        <dbReference type="EMBL" id="WZJ20524.1"/>
    </source>
</evidence>
<keyword evidence="4 6" id="KW-1133">Transmembrane helix</keyword>
<evidence type="ECO:0000256" key="6">
    <source>
        <dbReference type="SAM" id="Phobius"/>
    </source>
</evidence>
<dbReference type="PANTHER" id="PTHR35007">
    <property type="entry name" value="INTEGRAL MEMBRANE PROTEIN-RELATED"/>
    <property type="match status" value="1"/>
</dbReference>
<evidence type="ECO:0000256" key="1">
    <source>
        <dbReference type="ARBA" id="ARBA00004651"/>
    </source>
</evidence>
<evidence type="ECO:0000259" key="7">
    <source>
        <dbReference type="Pfam" id="PF00482"/>
    </source>
</evidence>
<protein>
    <submittedName>
        <fullName evidence="8">Type II secretion system F family protein</fullName>
    </submittedName>
</protein>
<feature type="transmembrane region" description="Helical" evidence="6">
    <location>
        <begin position="6"/>
        <end position="28"/>
    </location>
</feature>
<dbReference type="InterPro" id="IPR018076">
    <property type="entry name" value="T2SS_GspF_dom"/>
</dbReference>
<gene>
    <name evidence="8" type="ORF">AADV58_11220</name>
</gene>
<organism evidence="8 9">
    <name type="scientific">Azonexus hydrophilus</name>
    <dbReference type="NCBI Taxonomy" id="418702"/>
    <lineage>
        <taxon>Bacteria</taxon>
        <taxon>Pseudomonadati</taxon>
        <taxon>Pseudomonadota</taxon>
        <taxon>Betaproteobacteria</taxon>
        <taxon>Rhodocyclales</taxon>
        <taxon>Azonexaceae</taxon>
        <taxon>Azonexus</taxon>
    </lineage>
</organism>
<sequence>MIDQLPWLVAASVALGVIGAGSLLFASLQNALRKLEQKRRFEAINRMLDPGAAVADAGVPERFNELERFMLRISGRLPVAAAGDDEGEERRLLTKIGIRGTKPAMAFQTARWVFLVLVLVVAATYTSLSDSGNGALRMVAAGIVAYLLPRFVLRFLAHRRHRQLEAELPVFIDFLRMMHSVGVSFEQAINLFAENPKLGLPVLSSELAVVASAIRSGRSRTEALQLMARQMDVEDLTELVALITHTDYYGAAVQEPLRKFSQRLTERRRFEAQEYVGKLATRMVVVMVVFLLPALMLVTAGPGFVAVFKALGGMS</sequence>
<keyword evidence="5 6" id="KW-0472">Membrane</keyword>
<dbReference type="Pfam" id="PF00482">
    <property type="entry name" value="T2SSF"/>
    <property type="match status" value="1"/>
</dbReference>
<keyword evidence="3 6" id="KW-0812">Transmembrane</keyword>
<feature type="transmembrane region" description="Helical" evidence="6">
    <location>
        <begin position="109"/>
        <end position="128"/>
    </location>
</feature>
<feature type="domain" description="Type II secretion system protein GspF" evidence="7">
    <location>
        <begin position="171"/>
        <end position="298"/>
    </location>
</feature>
<feature type="transmembrane region" description="Helical" evidence="6">
    <location>
        <begin position="284"/>
        <end position="308"/>
    </location>
</feature>
<dbReference type="PANTHER" id="PTHR35007:SF2">
    <property type="entry name" value="PILUS ASSEMBLE PROTEIN"/>
    <property type="match status" value="1"/>
</dbReference>
<evidence type="ECO:0000313" key="9">
    <source>
        <dbReference type="Proteomes" id="UP001479520"/>
    </source>
</evidence>
<reference evidence="8 9" key="1">
    <citation type="submission" date="2024-04" db="EMBL/GenBank/DDBJ databases">
        <title>Dissimilatory iodate-reducing microorganisms contribute to the enrichment of iodine in groundwater.</title>
        <authorList>
            <person name="Jiang Z."/>
        </authorList>
    </citation>
    <scope>NUCLEOTIDE SEQUENCE [LARGE SCALE GENOMIC DNA]</scope>
    <source>
        <strain evidence="8 9">NCP973</strain>
    </source>
</reference>
<keyword evidence="2" id="KW-1003">Cell membrane</keyword>
<accession>A0ABZ2XD21</accession>
<feature type="transmembrane region" description="Helical" evidence="6">
    <location>
        <begin position="134"/>
        <end position="153"/>
    </location>
</feature>
<evidence type="ECO:0000256" key="4">
    <source>
        <dbReference type="ARBA" id="ARBA00022989"/>
    </source>
</evidence>
<evidence type="ECO:0000256" key="3">
    <source>
        <dbReference type="ARBA" id="ARBA00022692"/>
    </source>
</evidence>
<dbReference type="EMBL" id="CP151406">
    <property type="protein sequence ID" value="WZJ20524.1"/>
    <property type="molecule type" value="Genomic_DNA"/>
</dbReference>